<accession>A0A6A6MGR1</accession>
<reference evidence="1 2" key="1">
    <citation type="journal article" date="2020" name="Mol. Plant">
        <title>The Chromosome-Based Rubber Tree Genome Provides New Insights into Spurge Genome Evolution and Rubber Biosynthesis.</title>
        <authorList>
            <person name="Liu J."/>
            <person name="Shi C."/>
            <person name="Shi C.C."/>
            <person name="Li W."/>
            <person name="Zhang Q.J."/>
            <person name="Zhang Y."/>
            <person name="Li K."/>
            <person name="Lu H.F."/>
            <person name="Shi C."/>
            <person name="Zhu S.T."/>
            <person name="Xiao Z.Y."/>
            <person name="Nan H."/>
            <person name="Yue Y."/>
            <person name="Zhu X.G."/>
            <person name="Wu Y."/>
            <person name="Hong X.N."/>
            <person name="Fan G.Y."/>
            <person name="Tong Y."/>
            <person name="Zhang D."/>
            <person name="Mao C.L."/>
            <person name="Liu Y.L."/>
            <person name="Hao S.J."/>
            <person name="Liu W.Q."/>
            <person name="Lv M.Q."/>
            <person name="Zhang H.B."/>
            <person name="Liu Y."/>
            <person name="Hu-Tang G.R."/>
            <person name="Wang J.P."/>
            <person name="Wang J.H."/>
            <person name="Sun Y.H."/>
            <person name="Ni S.B."/>
            <person name="Chen W.B."/>
            <person name="Zhang X.C."/>
            <person name="Jiao Y.N."/>
            <person name="Eichler E.E."/>
            <person name="Li G.H."/>
            <person name="Liu X."/>
            <person name="Gao L.Z."/>
        </authorList>
    </citation>
    <scope>NUCLEOTIDE SEQUENCE [LARGE SCALE GENOMIC DNA]</scope>
    <source>
        <strain evidence="2">cv. GT1</strain>
        <tissue evidence="1">Leaf</tissue>
    </source>
</reference>
<sequence>MKELSLEDVELKQANPSDILIGKGLVRLILGFLADPSFNMEARRRHEAVQCLFNLTVLETLEPINVAIVYHSTLVIAEGVLWEKEDQICALSELIKLAFLLNFDEAAVQYLMKSKNLQIFMEDEAFLSAAFPSGSVYRESLNICIVLLLLLWAVISLA</sequence>
<evidence type="ECO:0000313" key="2">
    <source>
        <dbReference type="Proteomes" id="UP000467840"/>
    </source>
</evidence>
<dbReference type="PANTHER" id="PTHR32387">
    <property type="entry name" value="WU:FJ29H11"/>
    <property type="match status" value="1"/>
</dbReference>
<comment type="caution">
    <text evidence="1">The sequence shown here is derived from an EMBL/GenBank/DDBJ whole genome shotgun (WGS) entry which is preliminary data.</text>
</comment>
<gene>
    <name evidence="1" type="ORF">GH714_024855</name>
</gene>
<organism evidence="1 2">
    <name type="scientific">Hevea brasiliensis</name>
    <name type="common">Para rubber tree</name>
    <name type="synonym">Siphonia brasiliensis</name>
    <dbReference type="NCBI Taxonomy" id="3981"/>
    <lineage>
        <taxon>Eukaryota</taxon>
        <taxon>Viridiplantae</taxon>
        <taxon>Streptophyta</taxon>
        <taxon>Embryophyta</taxon>
        <taxon>Tracheophyta</taxon>
        <taxon>Spermatophyta</taxon>
        <taxon>Magnoliopsida</taxon>
        <taxon>eudicotyledons</taxon>
        <taxon>Gunneridae</taxon>
        <taxon>Pentapetalae</taxon>
        <taxon>rosids</taxon>
        <taxon>fabids</taxon>
        <taxon>Malpighiales</taxon>
        <taxon>Euphorbiaceae</taxon>
        <taxon>Crotonoideae</taxon>
        <taxon>Micrandreae</taxon>
        <taxon>Hevea</taxon>
    </lineage>
</organism>
<name>A0A6A6MGR1_HEVBR</name>
<dbReference type="EMBL" id="JAAGAX010000006">
    <property type="protein sequence ID" value="KAF2311563.1"/>
    <property type="molecule type" value="Genomic_DNA"/>
</dbReference>
<dbReference type="Proteomes" id="UP000467840">
    <property type="component" value="Chromosome 14"/>
</dbReference>
<proteinExistence type="predicted"/>
<keyword evidence="2" id="KW-1185">Reference proteome</keyword>
<dbReference type="AlphaFoldDB" id="A0A6A6MGR1"/>
<dbReference type="PANTHER" id="PTHR32387:SF3">
    <property type="entry name" value="ATP_DNA BINDING PROTEIN"/>
    <property type="match status" value="1"/>
</dbReference>
<protein>
    <submittedName>
        <fullName evidence="1">Uncharacterized protein</fullName>
    </submittedName>
</protein>
<dbReference type="InterPro" id="IPR052957">
    <property type="entry name" value="Auxin_embryo_med"/>
</dbReference>
<evidence type="ECO:0000313" key="1">
    <source>
        <dbReference type="EMBL" id="KAF2311563.1"/>
    </source>
</evidence>